<dbReference type="Gene3D" id="3.10.129.10">
    <property type="entry name" value="Hotdog Thioesterase"/>
    <property type="match status" value="1"/>
</dbReference>
<keyword evidence="2" id="KW-1185">Reference proteome</keyword>
<dbReference type="SUPFAM" id="SSF54637">
    <property type="entry name" value="Thioesterase/thiol ester dehydrase-isomerase"/>
    <property type="match status" value="2"/>
</dbReference>
<dbReference type="CDD" id="cd03441">
    <property type="entry name" value="R_hydratase_like"/>
    <property type="match status" value="1"/>
</dbReference>
<evidence type="ECO:0000313" key="1">
    <source>
        <dbReference type="EMBL" id="TDT14470.1"/>
    </source>
</evidence>
<accession>A0A4R7HUG2</accession>
<evidence type="ECO:0000313" key="2">
    <source>
        <dbReference type="Proteomes" id="UP000294558"/>
    </source>
</evidence>
<protein>
    <submittedName>
        <fullName evidence="1">MaoC dehydratase-like protein</fullName>
    </submittedName>
</protein>
<name>A0A4R7HUG2_9ACTN</name>
<dbReference type="EMBL" id="SOAU01000001">
    <property type="protein sequence ID" value="TDT14470.1"/>
    <property type="molecule type" value="Genomic_DNA"/>
</dbReference>
<dbReference type="AlphaFoldDB" id="A0A4R7HUG2"/>
<dbReference type="InterPro" id="IPR029069">
    <property type="entry name" value="HotDog_dom_sf"/>
</dbReference>
<dbReference type="OrthoDB" id="5174360at2"/>
<proteinExistence type="predicted"/>
<comment type="caution">
    <text evidence="1">The sequence shown here is derived from an EMBL/GenBank/DDBJ whole genome shotgun (WGS) entry which is preliminary data.</text>
</comment>
<organism evidence="1 2">
    <name type="scientific">Ilumatobacter fluminis</name>
    <dbReference type="NCBI Taxonomy" id="467091"/>
    <lineage>
        <taxon>Bacteria</taxon>
        <taxon>Bacillati</taxon>
        <taxon>Actinomycetota</taxon>
        <taxon>Acidimicrobiia</taxon>
        <taxon>Acidimicrobiales</taxon>
        <taxon>Ilumatobacteraceae</taxon>
        <taxon>Ilumatobacter</taxon>
    </lineage>
</organism>
<dbReference type="Proteomes" id="UP000294558">
    <property type="component" value="Unassembled WGS sequence"/>
</dbReference>
<dbReference type="RefSeq" id="WP_133867015.1">
    <property type="nucleotide sequence ID" value="NZ_SOAU01000001.1"/>
</dbReference>
<sequence>MTEPKSWAVLAQNLPEHAGNRIHTDEGAREAGFPSALVAGVTTYAYLTHPLVAAWGIDWVARGGASVRFRAPVFAQRTIDLVPRPNDDDTYTVTAVDPAEEQNPRALIEAWRDSGAATDIRAGEALDTRQFVLDGEFGPDYGSRAGDDLALYEGSELVHPAVWPAIANRIFSTDLVRGSWIHTRSVIRHHGVARRGDTVDVTANVIDRFERHGERAVVDIRIGLRGRPIASVEHEAIIALPD</sequence>
<gene>
    <name evidence="1" type="ORF">BDK89_0025</name>
</gene>
<reference evidence="1 2" key="1">
    <citation type="submission" date="2019-03" db="EMBL/GenBank/DDBJ databases">
        <title>Sequencing the genomes of 1000 actinobacteria strains.</title>
        <authorList>
            <person name="Klenk H.-P."/>
        </authorList>
    </citation>
    <scope>NUCLEOTIDE SEQUENCE [LARGE SCALE GENOMIC DNA]</scope>
    <source>
        <strain evidence="1 2">DSM 18936</strain>
    </source>
</reference>